<sequence>MYSPNDLHTCRWPLCQYYHGQQHFKMEILLSHFATFPFQTESNLSKEMESVIKDIKNTTQRKYMDYGKNPGSPDNDFLFMYSVASNGCFLRTNLELELVHRGGNLCSGGASAAAKRSCLNQLFHVLAMHMRLYSIDSAFNPWTRLTQVAQRRDE</sequence>
<reference evidence="1" key="2">
    <citation type="submission" date="2014-03" db="EMBL/GenBank/DDBJ databases">
        <authorList>
            <person name="Genoscope - CEA"/>
        </authorList>
    </citation>
    <scope>NUCLEOTIDE SEQUENCE</scope>
</reference>
<proteinExistence type="predicted"/>
<protein>
    <submittedName>
        <fullName evidence="1">Uncharacterized protein</fullName>
    </submittedName>
</protein>
<dbReference type="STRING" id="8022.A0A060VQH5"/>
<dbReference type="PaxDb" id="8022-A0A060VQH5"/>
<dbReference type="AlphaFoldDB" id="A0A060VQH5"/>
<evidence type="ECO:0000313" key="1">
    <source>
        <dbReference type="EMBL" id="CDQ57188.1"/>
    </source>
</evidence>
<gene>
    <name evidence="1" type="ORF">GSONMT00069599001</name>
</gene>
<evidence type="ECO:0000313" key="2">
    <source>
        <dbReference type="Proteomes" id="UP000193380"/>
    </source>
</evidence>
<dbReference type="EMBL" id="FR904281">
    <property type="protein sequence ID" value="CDQ57188.1"/>
    <property type="molecule type" value="Genomic_DNA"/>
</dbReference>
<accession>A0A060VQH5</accession>
<dbReference type="Proteomes" id="UP000193380">
    <property type="component" value="Unassembled WGS sequence"/>
</dbReference>
<name>A0A060VQH5_ONCMY</name>
<reference evidence="1" key="1">
    <citation type="journal article" date="2014" name="Nat. Commun.">
        <title>The rainbow trout genome provides novel insights into evolution after whole-genome duplication in vertebrates.</title>
        <authorList>
            <person name="Berthelot C."/>
            <person name="Brunet F."/>
            <person name="Chalopin D."/>
            <person name="Juanchich A."/>
            <person name="Bernard M."/>
            <person name="Noel B."/>
            <person name="Bento P."/>
            <person name="Da Silva C."/>
            <person name="Labadie K."/>
            <person name="Alberti A."/>
            <person name="Aury J.M."/>
            <person name="Louis A."/>
            <person name="Dehais P."/>
            <person name="Bardou P."/>
            <person name="Montfort J."/>
            <person name="Klopp C."/>
            <person name="Cabau C."/>
            <person name="Gaspin C."/>
            <person name="Thorgaard G.H."/>
            <person name="Boussaha M."/>
            <person name="Quillet E."/>
            <person name="Guyomard R."/>
            <person name="Galiana D."/>
            <person name="Bobe J."/>
            <person name="Volff J.N."/>
            <person name="Genet C."/>
            <person name="Wincker P."/>
            <person name="Jaillon O."/>
            <person name="Roest Crollius H."/>
            <person name="Guiguen Y."/>
        </authorList>
    </citation>
    <scope>NUCLEOTIDE SEQUENCE [LARGE SCALE GENOMIC DNA]</scope>
</reference>
<organism evidence="1 2">
    <name type="scientific">Oncorhynchus mykiss</name>
    <name type="common">Rainbow trout</name>
    <name type="synonym">Salmo gairdneri</name>
    <dbReference type="NCBI Taxonomy" id="8022"/>
    <lineage>
        <taxon>Eukaryota</taxon>
        <taxon>Metazoa</taxon>
        <taxon>Chordata</taxon>
        <taxon>Craniata</taxon>
        <taxon>Vertebrata</taxon>
        <taxon>Euteleostomi</taxon>
        <taxon>Actinopterygii</taxon>
        <taxon>Neopterygii</taxon>
        <taxon>Teleostei</taxon>
        <taxon>Protacanthopterygii</taxon>
        <taxon>Salmoniformes</taxon>
        <taxon>Salmonidae</taxon>
        <taxon>Salmoninae</taxon>
        <taxon>Oncorhynchus</taxon>
    </lineage>
</organism>